<comment type="caution">
    <text evidence="2">The sequence shown here is derived from an EMBL/GenBank/DDBJ whole genome shotgun (WGS) entry which is preliminary data.</text>
</comment>
<sequence length="241" mass="28106">MKLLKFLPLLLFFQPAFSNAQQTIQTPEKNQVDRSLVKNEDYSMVWYAQKDTTKVEIGKVETKIMKSDNRITVHTTVKMKNMPDWKDETVATYPGFAPVKHTSFNVQRDMMLDFGKKNTVTGYYLDKKKNNRTEINETTEGKFFDSNLYTQLIRWLPLKEGYTTEMAIFDYNPASGKGIMKAHVTGTKKGMYKNKPVWMVSVTDDISQNKALNTYYIDSRTRELLKQEVDMGPRKMMMERL</sequence>
<dbReference type="InterPro" id="IPR021457">
    <property type="entry name" value="DUF3108"/>
</dbReference>
<dbReference type="EMBL" id="BJYJ01000001">
    <property type="protein sequence ID" value="GEN74263.1"/>
    <property type="molecule type" value="Genomic_DNA"/>
</dbReference>
<dbReference type="AlphaFoldDB" id="A0A511YGG2"/>
<keyword evidence="1" id="KW-0732">Signal</keyword>
<feature type="chain" id="PRO_5022004034" description="DUF3108 domain-containing protein" evidence="1">
    <location>
        <begin position="21"/>
        <end position="241"/>
    </location>
</feature>
<feature type="signal peptide" evidence="1">
    <location>
        <begin position="1"/>
        <end position="20"/>
    </location>
</feature>
<gene>
    <name evidence="2" type="ORF">CHA01nite_00030</name>
</gene>
<dbReference type="OrthoDB" id="756873at2"/>
<evidence type="ECO:0000256" key="1">
    <source>
        <dbReference type="SAM" id="SignalP"/>
    </source>
</evidence>
<keyword evidence="3" id="KW-1185">Reference proteome</keyword>
<dbReference type="Pfam" id="PF11306">
    <property type="entry name" value="DUF3108"/>
    <property type="match status" value="1"/>
</dbReference>
<dbReference type="RefSeq" id="WP_146939171.1">
    <property type="nucleotide sequence ID" value="NZ_BJYJ01000001.1"/>
</dbReference>
<proteinExistence type="predicted"/>
<accession>A0A511YGG2</accession>
<evidence type="ECO:0008006" key="4">
    <source>
        <dbReference type="Google" id="ProtNLM"/>
    </source>
</evidence>
<protein>
    <recommendedName>
        <fullName evidence="4">DUF3108 domain-containing protein</fullName>
    </recommendedName>
</protein>
<organism evidence="2 3">
    <name type="scientific">Chryseobacterium hagamense</name>
    <dbReference type="NCBI Taxonomy" id="395935"/>
    <lineage>
        <taxon>Bacteria</taxon>
        <taxon>Pseudomonadati</taxon>
        <taxon>Bacteroidota</taxon>
        <taxon>Flavobacteriia</taxon>
        <taxon>Flavobacteriales</taxon>
        <taxon>Weeksellaceae</taxon>
        <taxon>Chryseobacterium group</taxon>
        <taxon>Chryseobacterium</taxon>
    </lineage>
</organism>
<name>A0A511YGG2_9FLAO</name>
<evidence type="ECO:0000313" key="3">
    <source>
        <dbReference type="Proteomes" id="UP000321863"/>
    </source>
</evidence>
<evidence type="ECO:0000313" key="2">
    <source>
        <dbReference type="EMBL" id="GEN74263.1"/>
    </source>
</evidence>
<dbReference type="Proteomes" id="UP000321863">
    <property type="component" value="Unassembled WGS sequence"/>
</dbReference>
<reference evidence="2 3" key="1">
    <citation type="submission" date="2019-07" db="EMBL/GenBank/DDBJ databases">
        <title>Whole genome shotgun sequence of Chryseobacterium hagamense NBRC 105253.</title>
        <authorList>
            <person name="Hosoyama A."/>
            <person name="Uohara A."/>
            <person name="Ohji S."/>
            <person name="Ichikawa N."/>
        </authorList>
    </citation>
    <scope>NUCLEOTIDE SEQUENCE [LARGE SCALE GENOMIC DNA]</scope>
    <source>
        <strain evidence="2 3">NBRC 105253</strain>
    </source>
</reference>